<feature type="compositionally biased region" description="Basic and acidic residues" evidence="1">
    <location>
        <begin position="786"/>
        <end position="796"/>
    </location>
</feature>
<organism evidence="3 4">
    <name type="scientific">Aquarana catesbeiana</name>
    <name type="common">American bullfrog</name>
    <name type="synonym">Rana catesbeiana</name>
    <dbReference type="NCBI Taxonomy" id="8400"/>
    <lineage>
        <taxon>Eukaryota</taxon>
        <taxon>Metazoa</taxon>
        <taxon>Chordata</taxon>
        <taxon>Craniata</taxon>
        <taxon>Vertebrata</taxon>
        <taxon>Euteleostomi</taxon>
        <taxon>Amphibia</taxon>
        <taxon>Batrachia</taxon>
        <taxon>Anura</taxon>
        <taxon>Neobatrachia</taxon>
        <taxon>Ranoidea</taxon>
        <taxon>Ranidae</taxon>
        <taxon>Aquarana</taxon>
    </lineage>
</organism>
<dbReference type="GO" id="GO:0016514">
    <property type="term" value="C:SWI/SNF complex"/>
    <property type="evidence" value="ECO:0007669"/>
    <property type="project" value="TreeGrafter"/>
</dbReference>
<feature type="compositionally biased region" description="Polar residues" evidence="1">
    <location>
        <begin position="612"/>
        <end position="623"/>
    </location>
</feature>
<evidence type="ECO:0000313" key="3">
    <source>
        <dbReference type="EMBL" id="PIO39904.1"/>
    </source>
</evidence>
<dbReference type="OrthoDB" id="2556847at2759"/>
<evidence type="ECO:0000259" key="2">
    <source>
        <dbReference type="Pfam" id="PF15249"/>
    </source>
</evidence>
<sequence>LFFLRDAQALNYYLHGSGDKSDADELTDADFSASNSNSIFANASLADAKSSAKTAHSPEEEESKDGMEMSTNIQYFEGDLEPSPMPDLTEDILQKSLQEANITEQILAEEAYLDASIESGQQFPNVPFHAHSSASFTQANTDPSYSGQTLHPVGVTHVPVVPQQLGASFAGNTVGVQHGFMQHVGIIPGQQMPNSSHGRSGQIHVIGSINSQSPVMTINNLDGSQIILKGGQQVPHNASGGLVLQRQTPNGNAVFGSPNTSPAGQPVPFSSGNFQASLPVHNIIIHRGPAPNSNKAHINIQPKPVQVGQQVPYSVSHVQHHHGHQGIPFVTAAQSSSMSQQMPVNQQCSRKPSSQQPGGGSIVIHSPVGQQHCHPSQFIIPAGLSLNNHSMQQIQAINHQLAQTQQSHLGSQQVPAEHMLMNRNSTGMVRPSQQYPGQMLHSPGTSVQIVPGQSFTSSGGQVILNHGPSQSVGGQMAQLSPTLLHLSPGQSTTILGRSGISSASSSCSNMPSGNRFTIVSSGAGLQRTGVGFPRGTDSYITEQEQNRAQTAMNETHLQSSSSQTSSSLSPKTASQQAFSLNQTAKILSNPLSPVSSLKNQERQSHAHIASLTDPNSGSKQIQHHLSQLQNAKVEGHNRGLKRMSTKQLTKETLIHQQLQRDQEHVLAPNKSPFQSLGDAVQRLLPYHVFQGSLPTNDEMQKVDNEFEAMATHLLKKTQAMLNKYRLLLMEDAKRITPSAEMVMLDRMFNQEERAALTREKRTALVDPDGYLTEFCCYSKFHEDPSEEKQLSNHDLDAESISGGSSPMDSNTKDQAALSSPKIPDTPCLVPTDNLPDPTFENSPEETEGLKKDAVLKNVEFSPTKELIVNLCKLKGKYTSCPSETYTSCKASKETAAAYCAPKSIPDSGSKTDPNNAESPQSKTAGPSLETTGKQTNFTVNSKSIMSSETVKATVRNVLELKLSAKHLKSEVSSSSSAEMELIKCSEDHGMDKPVSQTREGAAETDSVLEAAVNSILDC</sequence>
<keyword evidence="4" id="KW-1185">Reference proteome</keyword>
<dbReference type="Proteomes" id="UP000228934">
    <property type="component" value="Unassembled WGS sequence"/>
</dbReference>
<dbReference type="InterPro" id="IPR052438">
    <property type="entry name" value="Chromatin_remod/trans_coact"/>
</dbReference>
<feature type="region of interest" description="Disordered" evidence="1">
    <location>
        <begin position="902"/>
        <end position="934"/>
    </location>
</feature>
<dbReference type="GO" id="GO:0045893">
    <property type="term" value="P:positive regulation of DNA-templated transcription"/>
    <property type="evidence" value="ECO:0007669"/>
    <property type="project" value="TreeGrafter"/>
</dbReference>
<proteinExistence type="predicted"/>
<name>A0A2G9SIK0_AQUCT</name>
<feature type="compositionally biased region" description="Low complexity" evidence="1">
    <location>
        <begin position="558"/>
        <end position="576"/>
    </location>
</feature>
<feature type="non-terminal residue" evidence="3">
    <location>
        <position position="1"/>
    </location>
</feature>
<dbReference type="Pfam" id="PF15249">
    <property type="entry name" value="GLTSCR1"/>
    <property type="match status" value="1"/>
</dbReference>
<accession>A0A2G9SIK0</accession>
<dbReference type="AlphaFoldDB" id="A0A2G9SIK0"/>
<reference evidence="4" key="1">
    <citation type="journal article" date="2017" name="Nat. Commun.">
        <title>The North American bullfrog draft genome provides insight into hormonal regulation of long noncoding RNA.</title>
        <authorList>
            <person name="Hammond S.A."/>
            <person name="Warren R.L."/>
            <person name="Vandervalk B.P."/>
            <person name="Kucuk E."/>
            <person name="Khan H."/>
            <person name="Gibb E.A."/>
            <person name="Pandoh P."/>
            <person name="Kirk H."/>
            <person name="Zhao Y."/>
            <person name="Jones M."/>
            <person name="Mungall A.J."/>
            <person name="Coope R."/>
            <person name="Pleasance S."/>
            <person name="Moore R.A."/>
            <person name="Holt R.A."/>
            <person name="Round J.M."/>
            <person name="Ohora S."/>
            <person name="Walle B.V."/>
            <person name="Veldhoen N."/>
            <person name="Helbing C.C."/>
            <person name="Birol I."/>
        </authorList>
    </citation>
    <scope>NUCLEOTIDE SEQUENCE [LARGE SCALE GENOMIC DNA]</scope>
</reference>
<feature type="compositionally biased region" description="Polar residues" evidence="1">
    <location>
        <begin position="906"/>
        <end position="934"/>
    </location>
</feature>
<feature type="domain" description="GLTSCR protein conserved" evidence="2">
    <location>
        <begin position="661"/>
        <end position="761"/>
    </location>
</feature>
<feature type="compositionally biased region" description="Polar residues" evidence="1">
    <location>
        <begin position="801"/>
        <end position="817"/>
    </location>
</feature>
<dbReference type="PANTHER" id="PTHR15572">
    <property type="entry name" value="GLIOMA TUMOR SUPPRESSOR CANDIDATE REGION GENE 1"/>
    <property type="match status" value="1"/>
</dbReference>
<feature type="region of interest" description="Disordered" evidence="1">
    <location>
        <begin position="591"/>
        <end position="623"/>
    </location>
</feature>
<evidence type="ECO:0000256" key="1">
    <source>
        <dbReference type="SAM" id="MobiDB-lite"/>
    </source>
</evidence>
<protein>
    <recommendedName>
        <fullName evidence="2">GLTSCR protein conserved domain-containing protein</fullName>
    </recommendedName>
</protein>
<gene>
    <name evidence="3" type="ORF">AB205_0194330</name>
</gene>
<dbReference type="PANTHER" id="PTHR15572:SF2">
    <property type="entry name" value="BRD4-INTERACTING CHROMATIN-REMODELING COMPLEX-ASSOCIATED PROTEIN-LIKE"/>
    <property type="match status" value="1"/>
</dbReference>
<feature type="region of interest" description="Disordered" evidence="1">
    <location>
        <begin position="786"/>
        <end position="850"/>
    </location>
</feature>
<dbReference type="InterPro" id="IPR015671">
    <property type="entry name" value="GSCR1_dom"/>
</dbReference>
<dbReference type="EMBL" id="KV923989">
    <property type="protein sequence ID" value="PIO39904.1"/>
    <property type="molecule type" value="Genomic_DNA"/>
</dbReference>
<feature type="region of interest" description="Disordered" evidence="1">
    <location>
        <begin position="551"/>
        <end position="576"/>
    </location>
</feature>
<evidence type="ECO:0000313" key="4">
    <source>
        <dbReference type="Proteomes" id="UP000228934"/>
    </source>
</evidence>